<reference evidence="10" key="2">
    <citation type="submission" date="2015-06" db="UniProtKB">
        <authorList>
            <consortium name="EnsemblProtists"/>
        </authorList>
    </citation>
    <scope>IDENTIFICATION</scope>
    <source>
        <strain evidence="10">Emoy2</strain>
    </source>
</reference>
<evidence type="ECO:0000256" key="3">
    <source>
        <dbReference type="ARBA" id="ARBA00022448"/>
    </source>
</evidence>
<comment type="subcellular location">
    <subcellularLocation>
        <location evidence="1 9">Mitochondrion membrane</location>
        <topology evidence="1 9">Multi-pass membrane protein</topology>
    </subcellularLocation>
</comment>
<organism evidence="10 11">
    <name type="scientific">Hyaloperonospora arabidopsidis (strain Emoy2)</name>
    <name type="common">Downy mildew agent</name>
    <name type="synonym">Peronospora arabidopsidis</name>
    <dbReference type="NCBI Taxonomy" id="559515"/>
    <lineage>
        <taxon>Eukaryota</taxon>
        <taxon>Sar</taxon>
        <taxon>Stramenopiles</taxon>
        <taxon>Oomycota</taxon>
        <taxon>Peronosporomycetes</taxon>
        <taxon>Peronosporales</taxon>
        <taxon>Peronosporaceae</taxon>
        <taxon>Hyaloperonospora</taxon>
    </lineage>
</organism>
<evidence type="ECO:0000256" key="2">
    <source>
        <dbReference type="ARBA" id="ARBA00005974"/>
    </source>
</evidence>
<dbReference type="InParanoid" id="M4BFJ4"/>
<evidence type="ECO:0000256" key="9">
    <source>
        <dbReference type="RuleBase" id="RU362000"/>
    </source>
</evidence>
<evidence type="ECO:0000256" key="4">
    <source>
        <dbReference type="ARBA" id="ARBA00022692"/>
    </source>
</evidence>
<dbReference type="VEuPathDB" id="FungiDB:HpaG805063"/>
<keyword evidence="3" id="KW-0813">Transport</keyword>
<evidence type="ECO:0000256" key="6">
    <source>
        <dbReference type="ARBA" id="ARBA00022989"/>
    </source>
</evidence>
<dbReference type="eggNOG" id="KOG3767">
    <property type="taxonomic scope" value="Eukaryota"/>
</dbReference>
<comment type="similarity">
    <text evidence="2 9">Belongs to the sideroflexin family.</text>
</comment>
<dbReference type="InterPro" id="IPR004686">
    <property type="entry name" value="Mtc"/>
</dbReference>
<dbReference type="OMA" id="GRVRHCA"/>
<evidence type="ECO:0000256" key="1">
    <source>
        <dbReference type="ARBA" id="ARBA00004225"/>
    </source>
</evidence>
<dbReference type="STRING" id="559515.M4BFJ4"/>
<reference evidence="11" key="1">
    <citation type="journal article" date="2010" name="Science">
        <title>Signatures of adaptation to obligate biotrophy in the Hyaloperonospora arabidopsidis genome.</title>
        <authorList>
            <person name="Baxter L."/>
            <person name="Tripathy S."/>
            <person name="Ishaque N."/>
            <person name="Boot N."/>
            <person name="Cabral A."/>
            <person name="Kemen E."/>
            <person name="Thines M."/>
            <person name="Ah-Fong A."/>
            <person name="Anderson R."/>
            <person name="Badejoko W."/>
            <person name="Bittner-Eddy P."/>
            <person name="Boore J.L."/>
            <person name="Chibucos M.C."/>
            <person name="Coates M."/>
            <person name="Dehal P."/>
            <person name="Delehaunty K."/>
            <person name="Dong S."/>
            <person name="Downton P."/>
            <person name="Dumas B."/>
            <person name="Fabro G."/>
            <person name="Fronick C."/>
            <person name="Fuerstenberg S.I."/>
            <person name="Fulton L."/>
            <person name="Gaulin E."/>
            <person name="Govers F."/>
            <person name="Hughes L."/>
            <person name="Humphray S."/>
            <person name="Jiang R.H."/>
            <person name="Judelson H."/>
            <person name="Kamoun S."/>
            <person name="Kyung K."/>
            <person name="Meijer H."/>
            <person name="Minx P."/>
            <person name="Morris P."/>
            <person name="Nelson J."/>
            <person name="Phuntumart V."/>
            <person name="Qutob D."/>
            <person name="Rehmany A."/>
            <person name="Rougon-Cardoso A."/>
            <person name="Ryden P."/>
            <person name="Torto-Alalibo T."/>
            <person name="Studholme D."/>
            <person name="Wang Y."/>
            <person name="Win J."/>
            <person name="Wood J."/>
            <person name="Clifton S.W."/>
            <person name="Rogers J."/>
            <person name="Van den Ackerveken G."/>
            <person name="Jones J.D."/>
            <person name="McDowell J.M."/>
            <person name="Beynon J."/>
            <person name="Tyler B.M."/>
        </authorList>
    </citation>
    <scope>NUCLEOTIDE SEQUENCE [LARGE SCALE GENOMIC DNA]</scope>
    <source>
        <strain evidence="11">Emoy2</strain>
    </source>
</reference>
<evidence type="ECO:0000313" key="10">
    <source>
        <dbReference type="EnsemblProtists" id="HpaP805063"/>
    </source>
</evidence>
<keyword evidence="8" id="KW-0472">Membrane</keyword>
<keyword evidence="4" id="KW-0812">Transmembrane</keyword>
<dbReference type="AlphaFoldDB" id="M4BFJ4"/>
<dbReference type="PANTHER" id="PTHR11153">
    <property type="entry name" value="SIDEROFLEXIN"/>
    <property type="match status" value="1"/>
</dbReference>
<evidence type="ECO:0000256" key="5">
    <source>
        <dbReference type="ARBA" id="ARBA00022970"/>
    </source>
</evidence>
<protein>
    <recommendedName>
        <fullName evidence="9">Sidoreflexin</fullName>
    </recommendedName>
</protein>
<keyword evidence="7 9" id="KW-0496">Mitochondrion</keyword>
<evidence type="ECO:0000256" key="7">
    <source>
        <dbReference type="ARBA" id="ARBA00023128"/>
    </source>
</evidence>
<dbReference type="Pfam" id="PF03820">
    <property type="entry name" value="SFXNs"/>
    <property type="match status" value="1"/>
</dbReference>
<dbReference type="Proteomes" id="UP000011713">
    <property type="component" value="Unassembled WGS sequence"/>
</dbReference>
<dbReference type="EMBL" id="JH598203">
    <property type="status" value="NOT_ANNOTATED_CDS"/>
    <property type="molecule type" value="Genomic_DNA"/>
</dbReference>
<dbReference type="HOGENOM" id="CLU_039425_1_0_1"/>
<proteinExistence type="inferred from homology"/>
<sequence>MYRSYLPSVKSIANHDSKLLIICICVVGDRVGHKYSISWRCLTQPEHLYQRPRVDPMPSPPVNLDAPRYDQSTYVGRAKHFLATTNPLNVLATDTQLDAAKKLVEEYKAGQHMHLSEDDVWRAKQLVDSAFHPDTGEKNLLIGRMAFQVPGNMVITGCMMTFYRSTPAVIFWQFMNQTFNSIVNYTNRNASTGVSQEQLLQAYAAASTASVATALGLNRWVSKRPNLSNGIVGRLVPLVAVAAANCVNIPLMRQRELLGGIEVETADGDKVGKSKRAAVEAVAQVVPSRILMAMPGMFFPPVIMTQLEQRPLFRYNKVVNALTMVGLTGVCLCFSTPLCCALFPQRSSIAVSSLEPELQEKIRQRTFKHVFYNKGL</sequence>
<dbReference type="PANTHER" id="PTHR11153:SF8">
    <property type="entry name" value="SIDEROFLEXIN-1"/>
    <property type="match status" value="1"/>
</dbReference>
<name>M4BFJ4_HYAAE</name>
<evidence type="ECO:0000313" key="11">
    <source>
        <dbReference type="Proteomes" id="UP000011713"/>
    </source>
</evidence>
<dbReference type="GO" id="GO:0005743">
    <property type="term" value="C:mitochondrial inner membrane"/>
    <property type="evidence" value="ECO:0007669"/>
    <property type="project" value="TreeGrafter"/>
</dbReference>
<keyword evidence="11" id="KW-1185">Reference proteome</keyword>
<dbReference type="GO" id="GO:0140300">
    <property type="term" value="P:serine import into mitochondrion"/>
    <property type="evidence" value="ECO:0007669"/>
    <property type="project" value="TreeGrafter"/>
</dbReference>
<dbReference type="GO" id="GO:0015075">
    <property type="term" value="F:monoatomic ion transmembrane transporter activity"/>
    <property type="evidence" value="ECO:0007669"/>
    <property type="project" value="InterPro"/>
</dbReference>
<evidence type="ECO:0000256" key="8">
    <source>
        <dbReference type="ARBA" id="ARBA00023136"/>
    </source>
</evidence>
<keyword evidence="6" id="KW-1133">Transmembrane helix</keyword>
<accession>M4BFJ4</accession>
<keyword evidence="5" id="KW-0029">Amino-acid transport</keyword>
<dbReference type="NCBIfam" id="TIGR00798">
    <property type="entry name" value="mtc"/>
    <property type="match status" value="1"/>
</dbReference>
<dbReference type="EnsemblProtists" id="HpaT805063">
    <property type="protein sequence ID" value="HpaP805063"/>
    <property type="gene ID" value="HpaG805063"/>
</dbReference>